<dbReference type="Pfam" id="PF07232">
    <property type="entry name" value="DUF1424"/>
    <property type="match status" value="1"/>
</dbReference>
<feature type="region of interest" description="Disordered" evidence="1">
    <location>
        <begin position="253"/>
        <end position="277"/>
    </location>
</feature>
<dbReference type="AlphaFoldDB" id="A0A6B0STS2"/>
<proteinExistence type="predicted"/>
<organism evidence="2 3">
    <name type="scientific">Halobaculum saliterrae</name>
    <dbReference type="NCBI Taxonomy" id="2073113"/>
    <lineage>
        <taxon>Archaea</taxon>
        <taxon>Methanobacteriati</taxon>
        <taxon>Methanobacteriota</taxon>
        <taxon>Stenosarchaea group</taxon>
        <taxon>Halobacteria</taxon>
        <taxon>Halobacteriales</taxon>
        <taxon>Haloferacaceae</taxon>
        <taxon>Halobaculum</taxon>
    </lineage>
</organism>
<reference evidence="2 3" key="1">
    <citation type="submission" date="2019-12" db="EMBL/GenBank/DDBJ databases">
        <title>Isolation and characterization of three novel carbon monoxide-oxidizing members of Halobacteria from salione crusts and soils.</title>
        <authorList>
            <person name="Myers M.R."/>
            <person name="King G.M."/>
        </authorList>
    </citation>
    <scope>NUCLEOTIDE SEQUENCE [LARGE SCALE GENOMIC DNA]</scope>
    <source>
        <strain evidence="2 3">WSA2</strain>
    </source>
</reference>
<gene>
    <name evidence="2" type="ORF">GRX01_06580</name>
</gene>
<comment type="caution">
    <text evidence="2">The sequence shown here is derived from an EMBL/GenBank/DDBJ whole genome shotgun (WGS) entry which is preliminary data.</text>
</comment>
<name>A0A6B0STS2_9EURY</name>
<evidence type="ECO:0000256" key="1">
    <source>
        <dbReference type="SAM" id="MobiDB-lite"/>
    </source>
</evidence>
<sequence>MLARFSNGEDSFELPLTDAWGKEYHAKQYARARALERQMGGGERPSGGEAVAAWDRPATAMITLSASSMPGRTRLSPVDHLDAVHDSFSYDGVRDTLRNVMEYHLGLDSDQWGYWLQAEPHGLGDSSGVNACYTHIHIGTYLDASGLDAERIGGELERVVDKHLEVCEPAGKSAHNYEAIDSYEEEDDGCISVNMEVGNLGSYLAAYMGGSYDERLEERPIEYLAWGTLYWSTARQRTTRSQTVNQAIAADACQQRAESESSAQSDEHGETVRWSEANGPDVVCTNCGSGWAIDQSRIEAPILDADLRELLPDKPPDIDSSPSLSELWADADAAGRAGESLGRAHARERVNRWLDAHPSASVSPVALLGRLDLNPEHIELVSDLLDGDESGPEPEGFVRPQSLEPEWELEAIIGADGQEHTPGDGGVDMVTLHLPKKQIREETRLSKPLRSGEIWRCGKCNFATHNSRMMADHLVDHGLEDPDAADHVLMYHPLSKQRDLRNGMKYTGHRPDPPEKRYYSGER</sequence>
<dbReference type="OrthoDB" id="318945at2157"/>
<feature type="region of interest" description="Disordered" evidence="1">
    <location>
        <begin position="500"/>
        <end position="523"/>
    </location>
</feature>
<evidence type="ECO:0000313" key="3">
    <source>
        <dbReference type="Proteomes" id="UP000437065"/>
    </source>
</evidence>
<dbReference type="InterPro" id="IPR009870">
    <property type="entry name" value="DUF1424"/>
</dbReference>
<feature type="compositionally biased region" description="Basic and acidic residues" evidence="1">
    <location>
        <begin position="509"/>
        <end position="523"/>
    </location>
</feature>
<dbReference type="Proteomes" id="UP000437065">
    <property type="component" value="Unassembled WGS sequence"/>
</dbReference>
<accession>A0A6B0STS2</accession>
<protein>
    <submittedName>
        <fullName evidence="2">Uncharacterized protein</fullName>
    </submittedName>
</protein>
<keyword evidence="3" id="KW-1185">Reference proteome</keyword>
<dbReference type="EMBL" id="WUUS01000003">
    <property type="protein sequence ID" value="MXR41006.1"/>
    <property type="molecule type" value="Genomic_DNA"/>
</dbReference>
<feature type="compositionally biased region" description="Low complexity" evidence="1">
    <location>
        <begin position="253"/>
        <end position="264"/>
    </location>
</feature>
<evidence type="ECO:0000313" key="2">
    <source>
        <dbReference type="EMBL" id="MXR41006.1"/>
    </source>
</evidence>